<evidence type="ECO:0000259" key="7">
    <source>
        <dbReference type="PROSITE" id="PS50110"/>
    </source>
</evidence>
<dbReference type="PANTHER" id="PTHR43214">
    <property type="entry name" value="TWO-COMPONENT RESPONSE REGULATOR"/>
    <property type="match status" value="1"/>
</dbReference>
<gene>
    <name evidence="8" type="ORF">NH26_20435</name>
</gene>
<evidence type="ECO:0000256" key="5">
    <source>
        <dbReference type="PROSITE-ProRule" id="PRU00169"/>
    </source>
</evidence>
<dbReference type="STRING" id="915059.NH26_20435"/>
<feature type="domain" description="Response regulatory" evidence="7">
    <location>
        <begin position="3"/>
        <end position="119"/>
    </location>
</feature>
<dbReference type="GO" id="GO:0006355">
    <property type="term" value="P:regulation of DNA-templated transcription"/>
    <property type="evidence" value="ECO:0007669"/>
    <property type="project" value="InterPro"/>
</dbReference>
<keyword evidence="9" id="KW-1185">Reference proteome</keyword>
<dbReference type="SMART" id="SM00421">
    <property type="entry name" value="HTH_LUXR"/>
    <property type="match status" value="1"/>
</dbReference>
<proteinExistence type="predicted"/>
<evidence type="ECO:0000256" key="4">
    <source>
        <dbReference type="ARBA" id="ARBA00023163"/>
    </source>
</evidence>
<dbReference type="SUPFAM" id="SSF52172">
    <property type="entry name" value="CheY-like"/>
    <property type="match status" value="1"/>
</dbReference>
<name>A0A1S1YSH7_FLAPC</name>
<dbReference type="GO" id="GO:0000160">
    <property type="term" value="P:phosphorelay signal transduction system"/>
    <property type="evidence" value="ECO:0007669"/>
    <property type="project" value="InterPro"/>
</dbReference>
<dbReference type="InterPro" id="IPR039420">
    <property type="entry name" value="WalR-like"/>
</dbReference>
<dbReference type="CDD" id="cd17535">
    <property type="entry name" value="REC_NarL-like"/>
    <property type="match status" value="1"/>
</dbReference>
<protein>
    <recommendedName>
        <fullName evidence="10">DNA-binding response regulator</fullName>
    </recommendedName>
</protein>
<keyword evidence="1 5" id="KW-0597">Phosphoprotein</keyword>
<dbReference type="PROSITE" id="PS00622">
    <property type="entry name" value="HTH_LUXR_1"/>
    <property type="match status" value="1"/>
</dbReference>
<comment type="caution">
    <text evidence="8">The sequence shown here is derived from an EMBL/GenBank/DDBJ whole genome shotgun (WGS) entry which is preliminary data.</text>
</comment>
<evidence type="ECO:0000256" key="2">
    <source>
        <dbReference type="ARBA" id="ARBA00023015"/>
    </source>
</evidence>
<feature type="modified residue" description="4-aspartylphosphate" evidence="5">
    <location>
        <position position="54"/>
    </location>
</feature>
<dbReference type="Pfam" id="PF00196">
    <property type="entry name" value="GerE"/>
    <property type="match status" value="1"/>
</dbReference>
<dbReference type="Gene3D" id="3.40.50.2300">
    <property type="match status" value="1"/>
</dbReference>
<reference evidence="8 9" key="1">
    <citation type="journal article" date="2012" name="Int. J. Syst. Evol. Microbiol.">
        <title>Flammeovirga pacifica sp. nov., isolated from deep-sea sediment.</title>
        <authorList>
            <person name="Xu H."/>
            <person name="Fu Y."/>
            <person name="Yang N."/>
            <person name="Ding Z."/>
            <person name="Lai Q."/>
            <person name="Zeng R."/>
        </authorList>
    </citation>
    <scope>NUCLEOTIDE SEQUENCE [LARGE SCALE GENOMIC DNA]</scope>
    <source>
        <strain evidence="9">DSM 24597 / LMG 26175 / WPAGA1</strain>
    </source>
</reference>
<feature type="domain" description="HTH luxR-type" evidence="6">
    <location>
        <begin position="143"/>
        <end position="208"/>
    </location>
</feature>
<dbReference type="EMBL" id="JRYR02000002">
    <property type="protein sequence ID" value="OHX63981.1"/>
    <property type="molecule type" value="Genomic_DNA"/>
</dbReference>
<evidence type="ECO:0008006" key="10">
    <source>
        <dbReference type="Google" id="ProtNLM"/>
    </source>
</evidence>
<dbReference type="OrthoDB" id="9797341at2"/>
<evidence type="ECO:0000259" key="6">
    <source>
        <dbReference type="PROSITE" id="PS50043"/>
    </source>
</evidence>
<dbReference type="InterPro" id="IPR058245">
    <property type="entry name" value="NreC/VraR/RcsB-like_REC"/>
</dbReference>
<dbReference type="SMART" id="SM00448">
    <property type="entry name" value="REC"/>
    <property type="match status" value="1"/>
</dbReference>
<dbReference type="Pfam" id="PF00072">
    <property type="entry name" value="Response_reg"/>
    <property type="match status" value="1"/>
</dbReference>
<dbReference type="SUPFAM" id="SSF46894">
    <property type="entry name" value="C-terminal effector domain of the bipartite response regulators"/>
    <property type="match status" value="1"/>
</dbReference>
<organism evidence="8 9">
    <name type="scientific">Flammeovirga pacifica</name>
    <dbReference type="NCBI Taxonomy" id="915059"/>
    <lineage>
        <taxon>Bacteria</taxon>
        <taxon>Pseudomonadati</taxon>
        <taxon>Bacteroidota</taxon>
        <taxon>Cytophagia</taxon>
        <taxon>Cytophagales</taxon>
        <taxon>Flammeovirgaceae</taxon>
        <taxon>Flammeovirga</taxon>
    </lineage>
</organism>
<dbReference type="GO" id="GO:0003677">
    <property type="term" value="F:DNA binding"/>
    <property type="evidence" value="ECO:0007669"/>
    <property type="project" value="UniProtKB-KW"/>
</dbReference>
<dbReference type="PRINTS" id="PR00038">
    <property type="entry name" value="HTHLUXR"/>
</dbReference>
<dbReference type="Proteomes" id="UP000179797">
    <property type="component" value="Unassembled WGS sequence"/>
</dbReference>
<dbReference type="RefSeq" id="WP_044217977.1">
    <property type="nucleotide sequence ID" value="NZ_JRYR02000002.1"/>
</dbReference>
<evidence type="ECO:0000256" key="1">
    <source>
        <dbReference type="ARBA" id="ARBA00022553"/>
    </source>
</evidence>
<dbReference type="PROSITE" id="PS50043">
    <property type="entry name" value="HTH_LUXR_2"/>
    <property type="match status" value="1"/>
</dbReference>
<evidence type="ECO:0000313" key="8">
    <source>
        <dbReference type="EMBL" id="OHX63981.1"/>
    </source>
</evidence>
<dbReference type="InterPro" id="IPR000792">
    <property type="entry name" value="Tscrpt_reg_LuxR_C"/>
</dbReference>
<keyword evidence="3" id="KW-0238">DNA-binding</keyword>
<dbReference type="InterPro" id="IPR011006">
    <property type="entry name" value="CheY-like_superfamily"/>
</dbReference>
<keyword evidence="4" id="KW-0804">Transcription</keyword>
<dbReference type="InterPro" id="IPR001789">
    <property type="entry name" value="Sig_transdc_resp-reg_receiver"/>
</dbReference>
<evidence type="ECO:0000256" key="3">
    <source>
        <dbReference type="ARBA" id="ARBA00023125"/>
    </source>
</evidence>
<evidence type="ECO:0000313" key="9">
    <source>
        <dbReference type="Proteomes" id="UP000179797"/>
    </source>
</evidence>
<dbReference type="PANTHER" id="PTHR43214:SF41">
    <property type="entry name" value="NITRATE_NITRITE RESPONSE REGULATOR PROTEIN NARP"/>
    <property type="match status" value="1"/>
</dbReference>
<dbReference type="CDD" id="cd06170">
    <property type="entry name" value="LuxR_C_like"/>
    <property type="match status" value="1"/>
</dbReference>
<sequence>MIKILLIEDHQLFAEGMKSMFIPKDGVEIKAHITNGNQVFSILENHEIDLILLDIDMPIMNGVEVLKLLKDRGIEVPILMLTMHQSIKYVREALEKGAQGYILKDASKSELKEAIQKTSRKENYFHSQISDQIFDYFRTKGKNNNFLNVLSEREIEIIQCIADGKNSKAIAEELFISEHTVRTHRRNIMHKMNVSSATALVKLAIEKELIN</sequence>
<dbReference type="PROSITE" id="PS50110">
    <property type="entry name" value="RESPONSE_REGULATORY"/>
    <property type="match status" value="1"/>
</dbReference>
<dbReference type="InterPro" id="IPR016032">
    <property type="entry name" value="Sig_transdc_resp-reg_C-effctor"/>
</dbReference>
<accession>A0A1S1YSH7</accession>
<dbReference type="AlphaFoldDB" id="A0A1S1YSH7"/>
<keyword evidence="2" id="KW-0805">Transcription regulation</keyword>